<feature type="domain" description="Transposable element P transposase-like GTP-binding insertion" evidence="2">
    <location>
        <begin position="159"/>
        <end position="229"/>
    </location>
</feature>
<comment type="caution">
    <text evidence="3">The sequence shown here is derived from an EMBL/GenBank/DDBJ whole genome shotgun (WGS) entry which is preliminary data.</text>
</comment>
<feature type="domain" description="Transposable element P transposase-like RNase H" evidence="1">
    <location>
        <begin position="45"/>
        <end position="138"/>
    </location>
</feature>
<dbReference type="Proteomes" id="UP000478052">
    <property type="component" value="Unassembled WGS sequence"/>
</dbReference>
<reference evidence="3 4" key="1">
    <citation type="submission" date="2019-08" db="EMBL/GenBank/DDBJ databases">
        <title>Whole genome of Aphis craccivora.</title>
        <authorList>
            <person name="Voronova N.V."/>
            <person name="Shulinski R.S."/>
            <person name="Bandarenka Y.V."/>
            <person name="Zhorov D.G."/>
            <person name="Warner D."/>
        </authorList>
    </citation>
    <scope>NUCLEOTIDE SEQUENCE [LARGE SCALE GENOMIC DNA]</scope>
    <source>
        <strain evidence="3">180601</strain>
        <tissue evidence="3">Whole Body</tissue>
    </source>
</reference>
<dbReference type="EMBL" id="VUJU01011555">
    <property type="protein sequence ID" value="KAF0710723.1"/>
    <property type="molecule type" value="Genomic_DNA"/>
</dbReference>
<dbReference type="OrthoDB" id="6593860at2759"/>
<evidence type="ECO:0000259" key="2">
    <source>
        <dbReference type="Pfam" id="PF21788"/>
    </source>
</evidence>
<dbReference type="InterPro" id="IPR048365">
    <property type="entry name" value="TNP-like_RNaseH_N"/>
</dbReference>
<gene>
    <name evidence="3" type="ORF">FWK35_00027087</name>
</gene>
<keyword evidence="4" id="KW-1185">Reference proteome</keyword>
<dbReference type="InterPro" id="IPR048366">
    <property type="entry name" value="TNP-like_GBD"/>
</dbReference>
<dbReference type="Pfam" id="PF21788">
    <property type="entry name" value="TNP-like_GBD"/>
    <property type="match status" value="1"/>
</dbReference>
<accession>A0A6G0VUZ2</accession>
<feature type="non-terminal residue" evidence="3">
    <location>
        <position position="241"/>
    </location>
</feature>
<evidence type="ECO:0000313" key="3">
    <source>
        <dbReference type="EMBL" id="KAF0710723.1"/>
    </source>
</evidence>
<evidence type="ECO:0000313" key="4">
    <source>
        <dbReference type="Proteomes" id="UP000478052"/>
    </source>
</evidence>
<proteinExistence type="predicted"/>
<name>A0A6G0VUZ2_APHCR</name>
<protein>
    <submittedName>
        <fullName evidence="3">THAP-type domain-containing protein</fullName>
    </submittedName>
</protein>
<sequence length="241" mass="27427">MNWSPSGYKYLYENKILPLPCVTSIRKHLRAVKIGCGFDEEESKSVNTKTLTYLGLEDFGDGFKDKSQDKANHALVLMLQSLADNVQQPIAIFAFKGPVKGVDISKIIVKAIFVLEDAGIQVMGITSDGATTNRTMWMKTVRNRLYAKRVLRYDSQQPTKVCLKVNKNHSEPNNLAKMKVKYATQIFSKSMLQGIQFYKSKNFQGFENCEETIEFTNIMNDLFDVLNRKFPAEGIREESKD</sequence>
<dbReference type="Pfam" id="PF21787">
    <property type="entry name" value="TNP-like_RNaseH_N"/>
    <property type="match status" value="1"/>
</dbReference>
<organism evidence="3 4">
    <name type="scientific">Aphis craccivora</name>
    <name type="common">Cowpea aphid</name>
    <dbReference type="NCBI Taxonomy" id="307492"/>
    <lineage>
        <taxon>Eukaryota</taxon>
        <taxon>Metazoa</taxon>
        <taxon>Ecdysozoa</taxon>
        <taxon>Arthropoda</taxon>
        <taxon>Hexapoda</taxon>
        <taxon>Insecta</taxon>
        <taxon>Pterygota</taxon>
        <taxon>Neoptera</taxon>
        <taxon>Paraneoptera</taxon>
        <taxon>Hemiptera</taxon>
        <taxon>Sternorrhyncha</taxon>
        <taxon>Aphidomorpha</taxon>
        <taxon>Aphidoidea</taxon>
        <taxon>Aphididae</taxon>
        <taxon>Aphidini</taxon>
        <taxon>Aphis</taxon>
        <taxon>Aphis</taxon>
    </lineage>
</organism>
<evidence type="ECO:0000259" key="1">
    <source>
        <dbReference type="Pfam" id="PF21787"/>
    </source>
</evidence>
<dbReference type="AlphaFoldDB" id="A0A6G0VUZ2"/>